<dbReference type="AlphaFoldDB" id="A0A927YKN6"/>
<dbReference type="InterPro" id="IPR050706">
    <property type="entry name" value="Cyclic-di-GMP_PDE-like"/>
</dbReference>
<evidence type="ECO:0000313" key="4">
    <source>
        <dbReference type="Proteomes" id="UP000766246"/>
    </source>
</evidence>
<keyword evidence="1" id="KW-1133">Transmembrane helix</keyword>
<accession>A0A927YKN6</accession>
<dbReference type="InterPro" id="IPR043128">
    <property type="entry name" value="Rev_trsase/Diguanyl_cyclase"/>
</dbReference>
<dbReference type="PROSITE" id="PS50883">
    <property type="entry name" value="EAL"/>
    <property type="match status" value="1"/>
</dbReference>
<keyword evidence="1" id="KW-0472">Membrane</keyword>
<evidence type="ECO:0000313" key="3">
    <source>
        <dbReference type="EMBL" id="MBE5918735.1"/>
    </source>
</evidence>
<proteinExistence type="predicted"/>
<evidence type="ECO:0000259" key="2">
    <source>
        <dbReference type="PROSITE" id="PS50883"/>
    </source>
</evidence>
<feature type="transmembrane region" description="Helical" evidence="1">
    <location>
        <begin position="66"/>
        <end position="93"/>
    </location>
</feature>
<dbReference type="InterPro" id="IPR001633">
    <property type="entry name" value="EAL_dom"/>
</dbReference>
<dbReference type="PANTHER" id="PTHR33121:SF79">
    <property type="entry name" value="CYCLIC DI-GMP PHOSPHODIESTERASE PDED-RELATED"/>
    <property type="match status" value="1"/>
</dbReference>
<dbReference type="Gene3D" id="3.20.20.450">
    <property type="entry name" value="EAL domain"/>
    <property type="match status" value="1"/>
</dbReference>
<dbReference type="Gene3D" id="3.30.70.270">
    <property type="match status" value="1"/>
</dbReference>
<gene>
    <name evidence="3" type="ORF">E7272_02725</name>
</gene>
<dbReference type="InterPro" id="IPR035919">
    <property type="entry name" value="EAL_sf"/>
</dbReference>
<dbReference type="EMBL" id="SVER01000005">
    <property type="protein sequence ID" value="MBE5918735.1"/>
    <property type="molecule type" value="Genomic_DNA"/>
</dbReference>
<evidence type="ECO:0000256" key="1">
    <source>
        <dbReference type="SAM" id="Phobius"/>
    </source>
</evidence>
<dbReference type="SMART" id="SM00052">
    <property type="entry name" value="EAL"/>
    <property type="match status" value="1"/>
</dbReference>
<feature type="transmembrane region" description="Helical" evidence="1">
    <location>
        <begin position="173"/>
        <end position="192"/>
    </location>
</feature>
<comment type="caution">
    <text evidence="3">The sequence shown here is derived from an EMBL/GenBank/DDBJ whole genome shotgun (WGS) entry which is preliminary data.</text>
</comment>
<sequence length="630" mass="72853">MWDYSFAIPSLMILGLLMSNYFLLKRLPLRVNRFFVGLLIIEAIVISSDIISSWACEEYRDLPKTIVILTNMIFFIFFAIRGHAFFAFTCSFLGLDPSENKFRTFLCQLPLIFNEIVIISSPWTKAIYSVDENGYHRGKYYMLIVFIFFFYILFSACVSIIYRKNIRRRRELYGIAIYLVLLCLGLTCRTFIPQFLLMDTFCIMAILTITLVFMNPDFYIDIRTRLFNTEGLRMYLNEMTPKNHSVIAAFVINHYEEVVEIYGRKQMDKGIGLIGLYLKKTFPDLLLFYYRSGRFIIIAKPDVDMDDVLDNIENRFNKPWTSDDTELYLNVSFTKIDCNCTRYSTDAILNVLANSLEFVSNTENETYIISETQFDASEESTTIKRCLEKSIENNAVEIFLQPIVDAHTYELVGAESLCRIRDYEGNIIPPGKFISIAESNGRINQLGEQVFENTCKFISENSLSSFNMKWINVNLSTAQFMKNDLAHTFEAFTKKYNVNPSEIHLEITEAAIIDESIMKSQIQEIQKIGFVFALDDYGTGYSNASRLKHFPFINVKIDMSLVWDYCAAPDQMLPMLIETLKSNGYSITAEGIETLEMAKAMTEIGCDYLQGWYFSKPIPPNEFISKYKKS</sequence>
<protein>
    <submittedName>
        <fullName evidence="3">EAL domain-containing protein</fullName>
    </submittedName>
</protein>
<dbReference type="PANTHER" id="PTHR33121">
    <property type="entry name" value="CYCLIC DI-GMP PHOSPHODIESTERASE PDEF"/>
    <property type="match status" value="1"/>
</dbReference>
<dbReference type="CDD" id="cd01948">
    <property type="entry name" value="EAL"/>
    <property type="match status" value="1"/>
</dbReference>
<feature type="transmembrane region" description="Helical" evidence="1">
    <location>
        <begin position="35"/>
        <end position="54"/>
    </location>
</feature>
<keyword evidence="1" id="KW-0812">Transmembrane</keyword>
<organism evidence="3 4">
    <name type="scientific">Pseudobutyrivibrio ruminis</name>
    <dbReference type="NCBI Taxonomy" id="46206"/>
    <lineage>
        <taxon>Bacteria</taxon>
        <taxon>Bacillati</taxon>
        <taxon>Bacillota</taxon>
        <taxon>Clostridia</taxon>
        <taxon>Lachnospirales</taxon>
        <taxon>Lachnospiraceae</taxon>
        <taxon>Pseudobutyrivibrio</taxon>
    </lineage>
</organism>
<feature type="domain" description="EAL" evidence="2">
    <location>
        <begin position="380"/>
        <end position="630"/>
    </location>
</feature>
<dbReference type="Proteomes" id="UP000766246">
    <property type="component" value="Unassembled WGS sequence"/>
</dbReference>
<name>A0A927YKN6_9FIRM</name>
<dbReference type="SUPFAM" id="SSF141868">
    <property type="entry name" value="EAL domain-like"/>
    <property type="match status" value="1"/>
</dbReference>
<dbReference type="Pfam" id="PF00563">
    <property type="entry name" value="EAL"/>
    <property type="match status" value="1"/>
</dbReference>
<reference evidence="3" key="1">
    <citation type="submission" date="2019-04" db="EMBL/GenBank/DDBJ databases">
        <title>Evolution of Biomass-Degrading Anaerobic Consortia Revealed by Metagenomics.</title>
        <authorList>
            <person name="Peng X."/>
        </authorList>
    </citation>
    <scope>NUCLEOTIDE SEQUENCE</scope>
    <source>
        <strain evidence="3">SIG311</strain>
    </source>
</reference>
<dbReference type="GO" id="GO:0071111">
    <property type="term" value="F:cyclic-guanylate-specific phosphodiesterase activity"/>
    <property type="evidence" value="ECO:0007669"/>
    <property type="project" value="InterPro"/>
</dbReference>
<feature type="transmembrane region" description="Helical" evidence="1">
    <location>
        <begin position="105"/>
        <end position="128"/>
    </location>
</feature>
<feature type="transmembrane region" description="Helical" evidence="1">
    <location>
        <begin position="6"/>
        <end position="23"/>
    </location>
</feature>
<feature type="transmembrane region" description="Helical" evidence="1">
    <location>
        <begin position="140"/>
        <end position="161"/>
    </location>
</feature>